<dbReference type="EMBL" id="CP060823">
    <property type="protein sequence ID" value="QNP31427.1"/>
    <property type="molecule type" value="Genomic_DNA"/>
</dbReference>
<dbReference type="KEGG" id="ccur:IAR63_17720"/>
<reference evidence="1 2" key="1">
    <citation type="submission" date="2020-08" db="EMBL/GenBank/DDBJ databases">
        <title>Complete genome sequence of Raphidiopsis curvispora isolated from drinking water reservoir in South Korea.</title>
        <authorList>
            <person name="Jeong J."/>
        </authorList>
    </citation>
    <scope>NUCLEOTIDE SEQUENCE [LARGE SCALE GENOMIC DNA]</scope>
    <source>
        <strain evidence="1 2">GIHE-G1</strain>
        <plasmid evidence="1 2">p-r.curvispora1</plasmid>
    </source>
</reference>
<dbReference type="Proteomes" id="UP000516013">
    <property type="component" value="Plasmid p-r.curvispora1"/>
</dbReference>
<gene>
    <name evidence="1" type="ORF">IAR63_17720</name>
</gene>
<dbReference type="AlphaFoldDB" id="A0A7H0F5W1"/>
<name>A0A7H0F5W1_9CYAN</name>
<evidence type="ECO:0000313" key="2">
    <source>
        <dbReference type="Proteomes" id="UP000516013"/>
    </source>
</evidence>
<organism evidence="1 2">
    <name type="scientific">Cylindrospermopsis curvispora GIHE-G1</name>
    <dbReference type="NCBI Taxonomy" id="2666332"/>
    <lineage>
        <taxon>Bacteria</taxon>
        <taxon>Bacillati</taxon>
        <taxon>Cyanobacteriota</taxon>
        <taxon>Cyanophyceae</taxon>
        <taxon>Nostocales</taxon>
        <taxon>Aphanizomenonaceae</taxon>
        <taxon>Cylindrospermopsis</taxon>
    </lineage>
</organism>
<sequence length="105" mass="11855">MIDLLSATIDTITWVVKSDHYLLTKDVVLEVFTNQVYALAQNTTCVGLKMITDGNVVHLYATRQNWILLSDSIKVTETELLDALEWEKNRVNNFNAIGTGVRNNV</sequence>
<accession>A0A7H0F5W1</accession>
<proteinExistence type="predicted"/>
<evidence type="ECO:0000313" key="1">
    <source>
        <dbReference type="EMBL" id="QNP31427.1"/>
    </source>
</evidence>
<dbReference type="RefSeq" id="WP_187707592.1">
    <property type="nucleotide sequence ID" value="NZ_CP060823.1"/>
</dbReference>
<keyword evidence="1" id="KW-0614">Plasmid</keyword>
<geneLocation type="plasmid" evidence="1 2">
    <name>p-r.curvispora1</name>
</geneLocation>
<keyword evidence="2" id="KW-1185">Reference proteome</keyword>
<protein>
    <submittedName>
        <fullName evidence="1">Uncharacterized protein</fullName>
    </submittedName>
</protein>